<dbReference type="CDD" id="cd00448">
    <property type="entry name" value="YjgF_YER057c_UK114_family"/>
    <property type="match status" value="1"/>
</dbReference>
<comment type="caution">
    <text evidence="1">The sequence shown here is derived from an EMBL/GenBank/DDBJ whole genome shotgun (WGS) entry which is preliminary data.</text>
</comment>
<evidence type="ECO:0008006" key="3">
    <source>
        <dbReference type="Google" id="ProtNLM"/>
    </source>
</evidence>
<dbReference type="PANTHER" id="PTHR43857:SF1">
    <property type="entry name" value="YJGH FAMILY PROTEIN"/>
    <property type="match status" value="1"/>
</dbReference>
<reference evidence="1" key="1">
    <citation type="journal article" date="2014" name="Int. J. Syst. Evol. Microbiol.">
        <title>Complete genome sequence of Corynebacterium casei LMG S-19264T (=DSM 44701T), isolated from a smear-ripened cheese.</title>
        <authorList>
            <consortium name="US DOE Joint Genome Institute (JGI-PGF)"/>
            <person name="Walter F."/>
            <person name="Albersmeier A."/>
            <person name="Kalinowski J."/>
            <person name="Ruckert C."/>
        </authorList>
    </citation>
    <scope>NUCLEOTIDE SEQUENCE</scope>
    <source>
        <strain evidence="1">JCM 4477</strain>
    </source>
</reference>
<dbReference type="Proteomes" id="UP000630718">
    <property type="component" value="Unassembled WGS sequence"/>
</dbReference>
<accession>A0A919DZ76</accession>
<dbReference type="PANTHER" id="PTHR43857">
    <property type="entry name" value="BLR7761 PROTEIN"/>
    <property type="match status" value="1"/>
</dbReference>
<reference evidence="1" key="2">
    <citation type="submission" date="2020-09" db="EMBL/GenBank/DDBJ databases">
        <authorList>
            <person name="Sun Q."/>
            <person name="Ohkuma M."/>
        </authorList>
    </citation>
    <scope>NUCLEOTIDE SEQUENCE</scope>
    <source>
        <strain evidence="1">JCM 4477</strain>
    </source>
</reference>
<dbReference type="EMBL" id="BNBI01000003">
    <property type="protein sequence ID" value="GHE93195.1"/>
    <property type="molecule type" value="Genomic_DNA"/>
</dbReference>
<evidence type="ECO:0000313" key="1">
    <source>
        <dbReference type="EMBL" id="GHE93195.1"/>
    </source>
</evidence>
<dbReference type="AlphaFoldDB" id="A0A919DZ76"/>
<sequence length="142" mass="15417">MAPIDVFAFGIPAESDFGYAQAIRSGQLIHVSGQLSFDDAGEFRHAGDFAAQLRRTHANMDKVLDHYGATRHQIVSQTLYVVDLRQHAAALAEANLAYFGDHRPASTVLGVTDLTLPGQVVEIGFVVDTELPRLSARGTGRR</sequence>
<protein>
    <recommendedName>
        <fullName evidence="3">RidA family protein</fullName>
    </recommendedName>
</protein>
<dbReference type="Pfam" id="PF01042">
    <property type="entry name" value="Ribonuc_L-PSP"/>
    <property type="match status" value="1"/>
</dbReference>
<keyword evidence="2" id="KW-1185">Reference proteome</keyword>
<dbReference type="InterPro" id="IPR006175">
    <property type="entry name" value="YjgF/YER057c/UK114"/>
</dbReference>
<name>A0A919DZ76_9ACTN</name>
<organism evidence="1 2">
    <name type="scientific">Streptomyces fumanus</name>
    <dbReference type="NCBI Taxonomy" id="67302"/>
    <lineage>
        <taxon>Bacteria</taxon>
        <taxon>Bacillati</taxon>
        <taxon>Actinomycetota</taxon>
        <taxon>Actinomycetes</taxon>
        <taxon>Kitasatosporales</taxon>
        <taxon>Streptomycetaceae</taxon>
        <taxon>Streptomyces</taxon>
    </lineage>
</organism>
<gene>
    <name evidence="1" type="ORF">GCM10018772_16210</name>
</gene>
<dbReference type="RefSeq" id="WP_190203439.1">
    <property type="nucleotide sequence ID" value="NZ_BNBI01000003.1"/>
</dbReference>
<proteinExistence type="predicted"/>
<dbReference type="SUPFAM" id="SSF55298">
    <property type="entry name" value="YjgF-like"/>
    <property type="match status" value="1"/>
</dbReference>
<evidence type="ECO:0000313" key="2">
    <source>
        <dbReference type="Proteomes" id="UP000630718"/>
    </source>
</evidence>
<dbReference type="InterPro" id="IPR035959">
    <property type="entry name" value="RutC-like_sf"/>
</dbReference>
<dbReference type="Gene3D" id="3.30.1330.40">
    <property type="entry name" value="RutC-like"/>
    <property type="match status" value="1"/>
</dbReference>